<dbReference type="EMBL" id="CP007035">
    <property type="protein sequence ID" value="AHF15174.1"/>
    <property type="molecule type" value="Genomic_DNA"/>
</dbReference>
<dbReference type="KEGG" id="nso:NIASO_08435"/>
<sequence>MKRKDFLKAASPLFLLLANGNIVKAGNELQSFLGKKKRLRFAIASDLHYGQEKTDYDNFLKTVITKINAAHVVQPFDFCMLNGDIVHNDPKHYPAAKALIEQLKMKWYVTPGNHDQVTAEQWMQIWNSPVNYTFTARETVFLAATTSDEKGKYICPNLGWMRQQLEQHQHAKNIFIIIHINPAKLTANAVDCPEFLELVKQHKNVRAILNGHDHDQDGILKRDGIPFIFDAHVGGNWGTDYKGFRIVELLDNNDVLTYIMNPDVKINSATLQV</sequence>
<evidence type="ECO:0000313" key="2">
    <source>
        <dbReference type="EMBL" id="AHF15174.1"/>
    </source>
</evidence>
<dbReference type="InterPro" id="IPR004843">
    <property type="entry name" value="Calcineurin-like_PHP"/>
</dbReference>
<evidence type="ECO:0000313" key="3">
    <source>
        <dbReference type="Proteomes" id="UP000003586"/>
    </source>
</evidence>
<dbReference type="AlphaFoldDB" id="W0F166"/>
<dbReference type="STRING" id="929713.NIASO_08435"/>
<dbReference type="Proteomes" id="UP000003586">
    <property type="component" value="Chromosome"/>
</dbReference>
<dbReference type="Pfam" id="PF00149">
    <property type="entry name" value="Metallophos"/>
    <property type="match status" value="1"/>
</dbReference>
<dbReference type="HOGENOM" id="CLU_989896_0_0_10"/>
<dbReference type="SUPFAM" id="SSF56300">
    <property type="entry name" value="Metallo-dependent phosphatases"/>
    <property type="match status" value="1"/>
</dbReference>
<accession>W0F166</accession>
<dbReference type="GO" id="GO:0016787">
    <property type="term" value="F:hydrolase activity"/>
    <property type="evidence" value="ECO:0007669"/>
    <property type="project" value="InterPro"/>
</dbReference>
<protein>
    <submittedName>
        <fullName evidence="2">Metallophosphoesterase</fullName>
    </submittedName>
</protein>
<organism evidence="2 3">
    <name type="scientific">Niabella soli DSM 19437</name>
    <dbReference type="NCBI Taxonomy" id="929713"/>
    <lineage>
        <taxon>Bacteria</taxon>
        <taxon>Pseudomonadati</taxon>
        <taxon>Bacteroidota</taxon>
        <taxon>Chitinophagia</taxon>
        <taxon>Chitinophagales</taxon>
        <taxon>Chitinophagaceae</taxon>
        <taxon>Niabella</taxon>
    </lineage>
</organism>
<dbReference type="InterPro" id="IPR051918">
    <property type="entry name" value="STPP_CPPED1"/>
</dbReference>
<evidence type="ECO:0000259" key="1">
    <source>
        <dbReference type="Pfam" id="PF00149"/>
    </source>
</evidence>
<dbReference type="InterPro" id="IPR029052">
    <property type="entry name" value="Metallo-depent_PP-like"/>
</dbReference>
<dbReference type="RefSeq" id="WP_008584618.1">
    <property type="nucleotide sequence ID" value="NZ_CP007035.1"/>
</dbReference>
<dbReference type="OrthoDB" id="9816081at2"/>
<reference evidence="2 3" key="1">
    <citation type="submission" date="2013-12" db="EMBL/GenBank/DDBJ databases">
        <authorList>
            <consortium name="DOE Joint Genome Institute"/>
            <person name="Eisen J."/>
            <person name="Huntemann M."/>
            <person name="Han J."/>
            <person name="Chen A."/>
            <person name="Kyrpides N."/>
            <person name="Mavromatis K."/>
            <person name="Markowitz V."/>
            <person name="Palaniappan K."/>
            <person name="Ivanova N."/>
            <person name="Schaumberg A."/>
            <person name="Pati A."/>
            <person name="Liolios K."/>
            <person name="Nordberg H.P."/>
            <person name="Cantor M.N."/>
            <person name="Hua S.X."/>
            <person name="Woyke T."/>
        </authorList>
    </citation>
    <scope>NUCLEOTIDE SEQUENCE [LARGE SCALE GENOMIC DNA]</scope>
    <source>
        <strain evidence="3">DSM 19437</strain>
    </source>
</reference>
<proteinExistence type="predicted"/>
<dbReference type="eggNOG" id="COG1409">
    <property type="taxonomic scope" value="Bacteria"/>
</dbReference>
<feature type="domain" description="Calcineurin-like phosphoesterase" evidence="1">
    <location>
        <begin position="39"/>
        <end position="215"/>
    </location>
</feature>
<dbReference type="PANTHER" id="PTHR43143">
    <property type="entry name" value="METALLOPHOSPHOESTERASE, CALCINEURIN SUPERFAMILY"/>
    <property type="match status" value="1"/>
</dbReference>
<dbReference type="PANTHER" id="PTHR43143:SF1">
    <property type="entry name" value="SERINE_THREONINE-PROTEIN PHOSPHATASE CPPED1"/>
    <property type="match status" value="1"/>
</dbReference>
<name>W0F166_9BACT</name>
<dbReference type="Gene3D" id="3.60.21.10">
    <property type="match status" value="1"/>
</dbReference>
<keyword evidence="3" id="KW-1185">Reference proteome</keyword>
<gene>
    <name evidence="2" type="ORF">NIASO_08435</name>
</gene>